<dbReference type="EMBL" id="PEWV01000032">
    <property type="protein sequence ID" value="PIU41826.1"/>
    <property type="molecule type" value="Genomic_DNA"/>
</dbReference>
<dbReference type="InterPro" id="IPR014729">
    <property type="entry name" value="Rossmann-like_a/b/a_fold"/>
</dbReference>
<evidence type="ECO:0000313" key="1">
    <source>
        <dbReference type="EMBL" id="PIU41826.1"/>
    </source>
</evidence>
<dbReference type="AlphaFoldDB" id="A0A2J0L3I2"/>
<dbReference type="NCBIfam" id="TIGR03573">
    <property type="entry name" value="WbuX"/>
    <property type="match status" value="1"/>
</dbReference>
<organism evidence="1 2">
    <name type="scientific">Candidatus Aquitaenariimonas noxiae</name>
    <dbReference type="NCBI Taxonomy" id="1974741"/>
    <lineage>
        <taxon>Bacteria</taxon>
        <taxon>Pseudomonadati</taxon>
        <taxon>Candidatus Omnitrophota</taxon>
        <taxon>Candidatus Aquitaenariimonas</taxon>
    </lineage>
</organism>
<protein>
    <submittedName>
        <fullName evidence="1">N-acetyl sugar amidotransferase</fullName>
    </submittedName>
</protein>
<dbReference type="InterPro" id="IPR020022">
    <property type="entry name" value="N-acetyl_sugar_amidoTrfase"/>
</dbReference>
<gene>
    <name evidence="1" type="ORF">COS99_03375</name>
</gene>
<comment type="caution">
    <text evidence="1">The sequence shown here is derived from an EMBL/GenBank/DDBJ whole genome shotgun (WGS) entry which is preliminary data.</text>
</comment>
<sequence>MKHCKKCLMPDTRPGSIFDAEGICQACRNYEERKKVNWEARKKELRRLCDTYRRDDGYYDCIIPVSGGKDSHFLVHTMKVEMGMNPILITVGDPFTKTEAGVRNFKNLGDTFNCDHVLFNISANLFRRVTKIAFEEFGEPLRFVETAIYTVPFKLAVTLEVPLIIFGENFAYEYGTTDKDGYAATGYIFQMFKKIDTNLWLQKGISKKEFNAITPPTDEGLRKVRPEAVFMSYFSPWSSITHLEVAKRYGFRDLTYEWKREGCVEDFEQIDSMGYMVHLWMKYPKFGFQRTSDIVSRRLREERLSLPEAKELIMLNDHKLDRRAMEDFISFLGYTPKQFWEIVDKFWNREIFEKVDDAWRLKDSAYKDAAPRAKNG</sequence>
<dbReference type="Proteomes" id="UP000230052">
    <property type="component" value="Unassembled WGS sequence"/>
</dbReference>
<dbReference type="Gene3D" id="3.40.50.620">
    <property type="entry name" value="HUPs"/>
    <property type="match status" value="1"/>
</dbReference>
<accession>A0A2J0L3I2</accession>
<name>A0A2J0L3I2_9BACT</name>
<dbReference type="SUPFAM" id="SSF52402">
    <property type="entry name" value="Adenine nucleotide alpha hydrolases-like"/>
    <property type="match status" value="1"/>
</dbReference>
<reference evidence="1 2" key="1">
    <citation type="submission" date="2017-09" db="EMBL/GenBank/DDBJ databases">
        <title>Depth-based differentiation of microbial function through sediment-hosted aquifers and enrichment of novel symbionts in the deep terrestrial subsurface.</title>
        <authorList>
            <person name="Probst A.J."/>
            <person name="Ladd B."/>
            <person name="Jarett J.K."/>
            <person name="Geller-Mcgrath D.E."/>
            <person name="Sieber C.M."/>
            <person name="Emerson J.B."/>
            <person name="Anantharaman K."/>
            <person name="Thomas B.C."/>
            <person name="Malmstrom R."/>
            <person name="Stieglmeier M."/>
            <person name="Klingl A."/>
            <person name="Woyke T."/>
            <person name="Ryan C.M."/>
            <person name="Banfield J.F."/>
        </authorList>
    </citation>
    <scope>NUCLEOTIDE SEQUENCE [LARGE SCALE GENOMIC DNA]</scope>
    <source>
        <strain evidence="1">CG07_land_8_20_14_0_80_42_15</strain>
    </source>
</reference>
<evidence type="ECO:0000313" key="2">
    <source>
        <dbReference type="Proteomes" id="UP000230052"/>
    </source>
</evidence>
<proteinExistence type="predicted"/>
<keyword evidence="1" id="KW-0808">Transferase</keyword>
<dbReference type="GO" id="GO:0016740">
    <property type="term" value="F:transferase activity"/>
    <property type="evidence" value="ECO:0007669"/>
    <property type="project" value="UniProtKB-KW"/>
</dbReference>